<evidence type="ECO:0000256" key="3">
    <source>
        <dbReference type="ARBA" id="ARBA00023015"/>
    </source>
</evidence>
<feature type="domain" description="Myb-like" evidence="7">
    <location>
        <begin position="4"/>
        <end position="56"/>
    </location>
</feature>
<dbReference type="GO" id="GO:0030154">
    <property type="term" value="P:cell differentiation"/>
    <property type="evidence" value="ECO:0007669"/>
    <property type="project" value="UniProtKB-ARBA"/>
</dbReference>
<dbReference type="PANTHER" id="PTHR47999">
    <property type="entry name" value="TRANSCRIPTION FACTOR MYB8-RELATED-RELATED"/>
    <property type="match status" value="1"/>
</dbReference>
<feature type="domain" description="HTH myb-type" evidence="8">
    <location>
        <begin position="4"/>
        <end position="56"/>
    </location>
</feature>
<dbReference type="InterPro" id="IPR001005">
    <property type="entry name" value="SANT/Myb"/>
</dbReference>
<dbReference type="GO" id="GO:0048731">
    <property type="term" value="P:system development"/>
    <property type="evidence" value="ECO:0007669"/>
    <property type="project" value="UniProtKB-ARBA"/>
</dbReference>
<sequence>METGNEYRKGLWTVEEDRILMDYIRVHGKGKWNRIAKITGLKRCGKSCRLRWINYLSPSVKRGDFSEEEEDLIIRLHNLLGNRWSLIAGRVPGRTDNQVKNHWNTHLSKKLGVKKGKTKASASLSSFSKKLKKNPSVLLESNSEPPSDYICETGHKTVIEDGSQSTFKFASTQEAIENNNYDNSFWFPNDDLNLLTPYLMEPLYEYSLDFVWDGL</sequence>
<dbReference type="FunFam" id="1.10.10.60:FF:000001">
    <property type="entry name" value="MYB-related transcription factor"/>
    <property type="match status" value="1"/>
</dbReference>
<keyword evidence="6" id="KW-0539">Nucleus</keyword>
<accession>A0A2N9IZX7</accession>
<evidence type="ECO:0000259" key="7">
    <source>
        <dbReference type="PROSITE" id="PS50090"/>
    </source>
</evidence>
<dbReference type="GO" id="GO:0090558">
    <property type="term" value="P:plant epidermis development"/>
    <property type="evidence" value="ECO:0007669"/>
    <property type="project" value="UniProtKB-ARBA"/>
</dbReference>
<keyword evidence="3" id="KW-0805">Transcription regulation</keyword>
<evidence type="ECO:0000256" key="1">
    <source>
        <dbReference type="ARBA" id="ARBA00004123"/>
    </source>
</evidence>
<dbReference type="EMBL" id="OIVN01006302">
    <property type="protein sequence ID" value="SPD30108.1"/>
    <property type="molecule type" value="Genomic_DNA"/>
</dbReference>
<keyword evidence="2" id="KW-0677">Repeat</keyword>
<dbReference type="GO" id="GO:0003677">
    <property type="term" value="F:DNA binding"/>
    <property type="evidence" value="ECO:0007669"/>
    <property type="project" value="UniProtKB-KW"/>
</dbReference>
<evidence type="ECO:0000256" key="2">
    <source>
        <dbReference type="ARBA" id="ARBA00022737"/>
    </source>
</evidence>
<evidence type="ECO:0000256" key="4">
    <source>
        <dbReference type="ARBA" id="ARBA00023125"/>
    </source>
</evidence>
<evidence type="ECO:0000313" key="9">
    <source>
        <dbReference type="EMBL" id="SPD30108.1"/>
    </source>
</evidence>
<dbReference type="InterPro" id="IPR017930">
    <property type="entry name" value="Myb_dom"/>
</dbReference>
<dbReference type="FunFam" id="1.10.10.60:FF:000353">
    <property type="entry name" value="Transcription factor WER"/>
    <property type="match status" value="1"/>
</dbReference>
<dbReference type="SUPFAM" id="SSF46689">
    <property type="entry name" value="Homeodomain-like"/>
    <property type="match status" value="1"/>
</dbReference>
<feature type="domain" description="Myb-like" evidence="7">
    <location>
        <begin position="57"/>
        <end position="107"/>
    </location>
</feature>
<protein>
    <submittedName>
        <fullName evidence="9">Uncharacterized protein</fullName>
    </submittedName>
</protein>
<feature type="domain" description="HTH myb-type" evidence="8">
    <location>
        <begin position="57"/>
        <end position="111"/>
    </location>
</feature>
<keyword evidence="4" id="KW-0238">DNA-binding</keyword>
<dbReference type="PANTHER" id="PTHR47999:SF59">
    <property type="entry name" value="TRANSCRIPTION FACTOR WER-LIKE"/>
    <property type="match status" value="1"/>
</dbReference>
<dbReference type="InterPro" id="IPR009057">
    <property type="entry name" value="Homeodomain-like_sf"/>
</dbReference>
<dbReference type="PROSITE" id="PS51294">
    <property type="entry name" value="HTH_MYB"/>
    <property type="match status" value="2"/>
</dbReference>
<dbReference type="AlphaFoldDB" id="A0A2N9IZX7"/>
<dbReference type="GO" id="GO:0005634">
    <property type="term" value="C:nucleus"/>
    <property type="evidence" value="ECO:0007669"/>
    <property type="project" value="UniProtKB-SubCell"/>
</dbReference>
<gene>
    <name evidence="9" type="ORF">FSB_LOCUS57990</name>
</gene>
<dbReference type="Pfam" id="PF00249">
    <property type="entry name" value="Myb_DNA-binding"/>
    <property type="match status" value="2"/>
</dbReference>
<dbReference type="CDD" id="cd00167">
    <property type="entry name" value="SANT"/>
    <property type="match status" value="2"/>
</dbReference>
<name>A0A2N9IZX7_FAGSY</name>
<dbReference type="Gene3D" id="1.10.10.60">
    <property type="entry name" value="Homeodomain-like"/>
    <property type="match status" value="2"/>
</dbReference>
<organism evidence="9">
    <name type="scientific">Fagus sylvatica</name>
    <name type="common">Beechnut</name>
    <dbReference type="NCBI Taxonomy" id="28930"/>
    <lineage>
        <taxon>Eukaryota</taxon>
        <taxon>Viridiplantae</taxon>
        <taxon>Streptophyta</taxon>
        <taxon>Embryophyta</taxon>
        <taxon>Tracheophyta</taxon>
        <taxon>Spermatophyta</taxon>
        <taxon>Magnoliopsida</taxon>
        <taxon>eudicotyledons</taxon>
        <taxon>Gunneridae</taxon>
        <taxon>Pentapetalae</taxon>
        <taxon>rosids</taxon>
        <taxon>fabids</taxon>
        <taxon>Fagales</taxon>
        <taxon>Fagaceae</taxon>
        <taxon>Fagus</taxon>
    </lineage>
</organism>
<dbReference type="InterPro" id="IPR015495">
    <property type="entry name" value="Myb_TF_plants"/>
</dbReference>
<reference evidence="9" key="1">
    <citation type="submission" date="2018-02" db="EMBL/GenBank/DDBJ databases">
        <authorList>
            <person name="Cohen D.B."/>
            <person name="Kent A.D."/>
        </authorList>
    </citation>
    <scope>NUCLEOTIDE SEQUENCE</scope>
</reference>
<proteinExistence type="predicted"/>
<dbReference type="PROSITE" id="PS50090">
    <property type="entry name" value="MYB_LIKE"/>
    <property type="match status" value="2"/>
</dbReference>
<keyword evidence="5" id="KW-0804">Transcription</keyword>
<evidence type="ECO:0000256" key="5">
    <source>
        <dbReference type="ARBA" id="ARBA00023163"/>
    </source>
</evidence>
<comment type="subcellular location">
    <subcellularLocation>
        <location evidence="1">Nucleus</location>
    </subcellularLocation>
</comment>
<dbReference type="SMART" id="SM00717">
    <property type="entry name" value="SANT"/>
    <property type="match status" value="2"/>
</dbReference>
<evidence type="ECO:0000256" key="6">
    <source>
        <dbReference type="ARBA" id="ARBA00023242"/>
    </source>
</evidence>
<evidence type="ECO:0000259" key="8">
    <source>
        <dbReference type="PROSITE" id="PS51294"/>
    </source>
</evidence>